<keyword evidence="8" id="KW-1185">Reference proteome</keyword>
<dbReference type="AlphaFoldDB" id="I0HS85"/>
<dbReference type="CDD" id="cd00610">
    <property type="entry name" value="OAT_like"/>
    <property type="match status" value="1"/>
</dbReference>
<keyword evidence="3 7" id="KW-0032">Aminotransferase</keyword>
<dbReference type="InterPro" id="IPR005814">
    <property type="entry name" value="Aminotrans_3"/>
</dbReference>
<dbReference type="GO" id="GO:0030170">
    <property type="term" value="F:pyridoxal phosphate binding"/>
    <property type="evidence" value="ECO:0007669"/>
    <property type="project" value="InterPro"/>
</dbReference>
<dbReference type="SUPFAM" id="SSF53383">
    <property type="entry name" value="PLP-dependent transferases"/>
    <property type="match status" value="1"/>
</dbReference>
<dbReference type="eggNOG" id="COG0161">
    <property type="taxonomic scope" value="Bacteria"/>
</dbReference>
<protein>
    <submittedName>
        <fullName evidence="7">Aminotransferase class-III</fullName>
    </submittedName>
</protein>
<comment type="cofactor">
    <cofactor evidence="1">
        <name>pyridoxal 5'-phosphate</name>
        <dbReference type="ChEBI" id="CHEBI:597326"/>
    </cofactor>
</comment>
<dbReference type="PANTHER" id="PTHR43094:SF1">
    <property type="entry name" value="AMINOTRANSFERASE CLASS-III"/>
    <property type="match status" value="1"/>
</dbReference>
<dbReference type="PIRSF" id="PIRSF000521">
    <property type="entry name" value="Transaminase_4ab_Lys_Orn"/>
    <property type="match status" value="1"/>
</dbReference>
<evidence type="ECO:0000256" key="1">
    <source>
        <dbReference type="ARBA" id="ARBA00001933"/>
    </source>
</evidence>
<dbReference type="InterPro" id="IPR015421">
    <property type="entry name" value="PyrdxlP-dep_Trfase_major"/>
</dbReference>
<organism evidence="7 8">
    <name type="scientific">Rubrivivax gelatinosus (strain NBRC 100245 / IL144)</name>
    <dbReference type="NCBI Taxonomy" id="983917"/>
    <lineage>
        <taxon>Bacteria</taxon>
        <taxon>Pseudomonadati</taxon>
        <taxon>Pseudomonadota</taxon>
        <taxon>Betaproteobacteria</taxon>
        <taxon>Burkholderiales</taxon>
        <taxon>Sphaerotilaceae</taxon>
        <taxon>Rubrivivax</taxon>
    </lineage>
</organism>
<dbReference type="Proteomes" id="UP000007883">
    <property type="component" value="Chromosome"/>
</dbReference>
<evidence type="ECO:0000256" key="2">
    <source>
        <dbReference type="ARBA" id="ARBA00008954"/>
    </source>
</evidence>
<keyword evidence="4 7" id="KW-0808">Transferase</keyword>
<dbReference type="KEGG" id="rge:RGE_25310"/>
<evidence type="ECO:0000256" key="6">
    <source>
        <dbReference type="RuleBase" id="RU003560"/>
    </source>
</evidence>
<proteinExistence type="inferred from homology"/>
<evidence type="ECO:0000313" key="7">
    <source>
        <dbReference type="EMBL" id="BAL95872.1"/>
    </source>
</evidence>
<dbReference type="FunFam" id="3.40.640.10:FF:000014">
    <property type="entry name" value="Adenosylmethionine-8-amino-7-oxononanoate aminotransferase, probable"/>
    <property type="match status" value="1"/>
</dbReference>
<name>I0HS85_RUBGI</name>
<gene>
    <name evidence="7" type="ordered locus">RGE_25310</name>
</gene>
<sequence>MPSDPTSAAVLSPHLWLPFTPNRDFARQPKILAAASGVHYRDTAGRPILDGSSGLFSVAAGHGREEIVRAVATQLEQLDFAPTFYRAHPPGFEAARRLASILPEGLDRVFFVNSGSEAVDSAMKIALAYHRARGEARRTIFVSRERAYHGVNLGGLSLAGIVNNRRAFAGALPGVPLLRHTLLPGQRFVLGEPAEGAELADDLLRIIASHGAENIAAVFVEPIAGSTGVIVPPRGYLQRLREITRAHGILLVFDEVITGFGRTGQAFASQSFGVVPDLLTMAKAITNGVIPAGAVAVDRRIQQTIFDAAPEQQIEFFHGYTTGGHPVAAAAAIATLALYEREKLFERGRALAPYFLERLATLRELPVVADLRGYGLLAGVEFAPDGAPGARGYRLQQTLFDAGLHLKTTGDTAILAPPLVATPAHVDEIVSILRRVLAAERV</sequence>
<accession>I0HS85</accession>
<keyword evidence="5 6" id="KW-0663">Pyridoxal phosphate</keyword>
<dbReference type="InterPro" id="IPR049704">
    <property type="entry name" value="Aminotrans_3_PPA_site"/>
</dbReference>
<reference evidence="7 8" key="1">
    <citation type="journal article" date="2012" name="J. Bacteriol.">
        <title>Complete genome sequence of phototrophic betaproteobacterium Rubrivivax gelatinosus IL144.</title>
        <authorList>
            <person name="Nagashima S."/>
            <person name="Kamimura A."/>
            <person name="Shimizu T."/>
            <person name="Nakamura-isaki S."/>
            <person name="Aono E."/>
            <person name="Sakamoto K."/>
            <person name="Ichikawa N."/>
            <person name="Nakazawa H."/>
            <person name="Sekine M."/>
            <person name="Yamazaki S."/>
            <person name="Fujita N."/>
            <person name="Shimada K."/>
            <person name="Hanada S."/>
            <person name="Nagashima K.V.P."/>
        </authorList>
    </citation>
    <scope>NUCLEOTIDE SEQUENCE [LARGE SCALE GENOMIC DNA]</scope>
    <source>
        <strain evidence="8">NBRC 100245 / IL144</strain>
    </source>
</reference>
<dbReference type="Gene3D" id="3.40.640.10">
    <property type="entry name" value="Type I PLP-dependent aspartate aminotransferase-like (Major domain)"/>
    <property type="match status" value="1"/>
</dbReference>
<dbReference type="EMBL" id="AP012320">
    <property type="protein sequence ID" value="BAL95872.1"/>
    <property type="molecule type" value="Genomic_DNA"/>
</dbReference>
<dbReference type="PROSITE" id="PS00600">
    <property type="entry name" value="AA_TRANSFER_CLASS_3"/>
    <property type="match status" value="1"/>
</dbReference>
<dbReference type="Gene3D" id="3.90.1150.10">
    <property type="entry name" value="Aspartate Aminotransferase, domain 1"/>
    <property type="match status" value="1"/>
</dbReference>
<dbReference type="GO" id="GO:0008483">
    <property type="term" value="F:transaminase activity"/>
    <property type="evidence" value="ECO:0007669"/>
    <property type="project" value="UniProtKB-KW"/>
</dbReference>
<evidence type="ECO:0000313" key="8">
    <source>
        <dbReference type="Proteomes" id="UP000007883"/>
    </source>
</evidence>
<dbReference type="HOGENOM" id="CLU_016922_4_3_4"/>
<comment type="similarity">
    <text evidence="2 6">Belongs to the class-III pyridoxal-phosphate-dependent aminotransferase family.</text>
</comment>
<dbReference type="STRING" id="983917.RGE_25310"/>
<dbReference type="InterPro" id="IPR015422">
    <property type="entry name" value="PyrdxlP-dep_Trfase_small"/>
</dbReference>
<dbReference type="InterPro" id="IPR015424">
    <property type="entry name" value="PyrdxlP-dep_Trfase"/>
</dbReference>
<dbReference type="RefSeq" id="WP_014428734.1">
    <property type="nucleotide sequence ID" value="NC_017075.1"/>
</dbReference>
<evidence type="ECO:0000256" key="5">
    <source>
        <dbReference type="ARBA" id="ARBA00022898"/>
    </source>
</evidence>
<evidence type="ECO:0000256" key="3">
    <source>
        <dbReference type="ARBA" id="ARBA00022576"/>
    </source>
</evidence>
<dbReference type="Pfam" id="PF00202">
    <property type="entry name" value="Aminotran_3"/>
    <property type="match status" value="1"/>
</dbReference>
<dbReference type="PATRIC" id="fig|983917.3.peg.2463"/>
<dbReference type="PANTHER" id="PTHR43094">
    <property type="entry name" value="AMINOTRANSFERASE"/>
    <property type="match status" value="1"/>
</dbReference>
<evidence type="ECO:0000256" key="4">
    <source>
        <dbReference type="ARBA" id="ARBA00022679"/>
    </source>
</evidence>